<reference evidence="5 6" key="1">
    <citation type="submission" date="2018-11" db="EMBL/GenBank/DDBJ databases">
        <title>Genomic Encyclopedia of Type Strains, Phase IV (KMG-IV): sequencing the most valuable type-strain genomes for metagenomic binning, comparative biology and taxonomic classification.</title>
        <authorList>
            <person name="Goeker M."/>
        </authorList>
    </citation>
    <scope>NUCLEOTIDE SEQUENCE [LARGE SCALE GENOMIC DNA]</scope>
    <source>
        <strain evidence="5 6">DSM 100275</strain>
    </source>
</reference>
<evidence type="ECO:0000256" key="2">
    <source>
        <dbReference type="ARBA" id="ARBA00023125"/>
    </source>
</evidence>
<keyword evidence="3" id="KW-0804">Transcription</keyword>
<name>A0A3N1Y052_9GAMM</name>
<dbReference type="AlphaFoldDB" id="A0A3N1Y052"/>
<feature type="domain" description="HTH marR-type" evidence="4">
    <location>
        <begin position="25"/>
        <end position="157"/>
    </location>
</feature>
<dbReference type="Gene3D" id="1.10.10.10">
    <property type="entry name" value="Winged helix-like DNA-binding domain superfamily/Winged helix DNA-binding domain"/>
    <property type="match status" value="1"/>
</dbReference>
<protein>
    <submittedName>
        <fullName evidence="5">MarR family transcriptional regulator</fullName>
    </submittedName>
</protein>
<dbReference type="PROSITE" id="PS01117">
    <property type="entry name" value="HTH_MARR_1"/>
    <property type="match status" value="1"/>
</dbReference>
<dbReference type="InterPro" id="IPR036390">
    <property type="entry name" value="WH_DNA-bd_sf"/>
</dbReference>
<accession>A0A3N1Y052</accession>
<dbReference type="Proteomes" id="UP000276634">
    <property type="component" value="Unassembled WGS sequence"/>
</dbReference>
<dbReference type="RefSeq" id="WP_123401167.1">
    <property type="nucleotide sequence ID" value="NZ_RJVI01000002.1"/>
</dbReference>
<keyword evidence="6" id="KW-1185">Reference proteome</keyword>
<dbReference type="PRINTS" id="PR00598">
    <property type="entry name" value="HTHMARR"/>
</dbReference>
<dbReference type="PANTHER" id="PTHR33164:SF89">
    <property type="entry name" value="MARR FAMILY REGULATORY PROTEIN"/>
    <property type="match status" value="1"/>
</dbReference>
<dbReference type="GO" id="GO:0003677">
    <property type="term" value="F:DNA binding"/>
    <property type="evidence" value="ECO:0007669"/>
    <property type="project" value="UniProtKB-KW"/>
</dbReference>
<dbReference type="InterPro" id="IPR000835">
    <property type="entry name" value="HTH_MarR-typ"/>
</dbReference>
<evidence type="ECO:0000313" key="5">
    <source>
        <dbReference type="EMBL" id="ROR32199.1"/>
    </source>
</evidence>
<gene>
    <name evidence="5" type="ORF">EDC57_1394</name>
</gene>
<dbReference type="InterPro" id="IPR039422">
    <property type="entry name" value="MarR/SlyA-like"/>
</dbReference>
<dbReference type="InterPro" id="IPR023187">
    <property type="entry name" value="Tscrpt_reg_MarR-type_CS"/>
</dbReference>
<dbReference type="GO" id="GO:0006950">
    <property type="term" value="P:response to stress"/>
    <property type="evidence" value="ECO:0007669"/>
    <property type="project" value="TreeGrafter"/>
</dbReference>
<dbReference type="SMART" id="SM00347">
    <property type="entry name" value="HTH_MARR"/>
    <property type="match status" value="1"/>
</dbReference>
<organism evidence="5 6">
    <name type="scientific">Inmirania thermothiophila</name>
    <dbReference type="NCBI Taxonomy" id="1750597"/>
    <lineage>
        <taxon>Bacteria</taxon>
        <taxon>Pseudomonadati</taxon>
        <taxon>Pseudomonadota</taxon>
        <taxon>Gammaproteobacteria</taxon>
        <taxon>Chromatiales</taxon>
        <taxon>Ectothiorhodospiraceae</taxon>
        <taxon>Inmirania</taxon>
    </lineage>
</organism>
<dbReference type="PROSITE" id="PS50995">
    <property type="entry name" value="HTH_MARR_2"/>
    <property type="match status" value="1"/>
</dbReference>
<dbReference type="OrthoDB" id="4549026at2"/>
<keyword evidence="2" id="KW-0238">DNA-binding</keyword>
<dbReference type="GO" id="GO:0003700">
    <property type="term" value="F:DNA-binding transcription factor activity"/>
    <property type="evidence" value="ECO:0007669"/>
    <property type="project" value="InterPro"/>
</dbReference>
<comment type="caution">
    <text evidence="5">The sequence shown here is derived from an EMBL/GenBank/DDBJ whole genome shotgun (WGS) entry which is preliminary data.</text>
</comment>
<proteinExistence type="predicted"/>
<evidence type="ECO:0000259" key="4">
    <source>
        <dbReference type="PROSITE" id="PS50995"/>
    </source>
</evidence>
<dbReference type="Pfam" id="PF01047">
    <property type="entry name" value="MarR"/>
    <property type="match status" value="1"/>
</dbReference>
<evidence type="ECO:0000256" key="3">
    <source>
        <dbReference type="ARBA" id="ARBA00023163"/>
    </source>
</evidence>
<dbReference type="PANTHER" id="PTHR33164">
    <property type="entry name" value="TRANSCRIPTIONAL REGULATOR, MARR FAMILY"/>
    <property type="match status" value="1"/>
</dbReference>
<dbReference type="EMBL" id="RJVI01000002">
    <property type="protein sequence ID" value="ROR32199.1"/>
    <property type="molecule type" value="Genomic_DNA"/>
</dbReference>
<dbReference type="InterPro" id="IPR036388">
    <property type="entry name" value="WH-like_DNA-bd_sf"/>
</dbReference>
<keyword evidence="1" id="KW-0805">Transcription regulation</keyword>
<evidence type="ECO:0000256" key="1">
    <source>
        <dbReference type="ARBA" id="ARBA00023015"/>
    </source>
</evidence>
<sequence length="160" mass="17842">MAKPTQTAVAEEAHAPGTLSLGMLPDLLGFQLRMAQLATFRDFLETFADLGLTPTLFGALVLVEANPGAKQSELARTLGLDRSTMVSIIDRLEREGWVRRRRAATDRRSNAIELTAAGRRILPEFKRRVAEHEARLTAHLGADEQARLRDLLGRIFPDRR</sequence>
<evidence type="ECO:0000313" key="6">
    <source>
        <dbReference type="Proteomes" id="UP000276634"/>
    </source>
</evidence>
<dbReference type="SUPFAM" id="SSF46785">
    <property type="entry name" value="Winged helix' DNA-binding domain"/>
    <property type="match status" value="1"/>
</dbReference>